<comment type="caution">
    <text evidence="1">The sequence shown here is derived from an EMBL/GenBank/DDBJ whole genome shotgun (WGS) entry which is preliminary data.</text>
</comment>
<reference evidence="1" key="1">
    <citation type="journal article" date="2015" name="Nature">
        <title>Complex archaea that bridge the gap between prokaryotes and eukaryotes.</title>
        <authorList>
            <person name="Spang A."/>
            <person name="Saw J.H."/>
            <person name="Jorgensen S.L."/>
            <person name="Zaremba-Niedzwiedzka K."/>
            <person name="Martijn J."/>
            <person name="Lind A.E."/>
            <person name="van Eijk R."/>
            <person name="Schleper C."/>
            <person name="Guy L."/>
            <person name="Ettema T.J."/>
        </authorList>
    </citation>
    <scope>NUCLEOTIDE SEQUENCE</scope>
</reference>
<feature type="non-terminal residue" evidence="1">
    <location>
        <position position="1"/>
    </location>
</feature>
<name>A0A0F9GF26_9ZZZZ</name>
<accession>A0A0F9GF26</accession>
<protein>
    <submittedName>
        <fullName evidence="1">Uncharacterized protein</fullName>
    </submittedName>
</protein>
<evidence type="ECO:0000313" key="1">
    <source>
        <dbReference type="EMBL" id="KKL68050.1"/>
    </source>
</evidence>
<dbReference type="AlphaFoldDB" id="A0A0F9GF26"/>
<sequence length="59" mass="6718">VWDALKNRKKQVIIEADQEKDSAASRIIEDVAEVFTKKPSAFQLKKAKDLIKKGFNSEL</sequence>
<organism evidence="1">
    <name type="scientific">marine sediment metagenome</name>
    <dbReference type="NCBI Taxonomy" id="412755"/>
    <lineage>
        <taxon>unclassified sequences</taxon>
        <taxon>metagenomes</taxon>
        <taxon>ecological metagenomes</taxon>
    </lineage>
</organism>
<proteinExistence type="predicted"/>
<dbReference type="EMBL" id="LAZR01026658">
    <property type="protein sequence ID" value="KKL68050.1"/>
    <property type="molecule type" value="Genomic_DNA"/>
</dbReference>
<gene>
    <name evidence="1" type="ORF">LCGC14_2128930</name>
</gene>